<dbReference type="InterPro" id="IPR047928">
    <property type="entry name" value="Perm_prefix_1"/>
</dbReference>
<dbReference type="KEGG" id="gaz:Pan241w_00860"/>
<proteinExistence type="predicted"/>
<gene>
    <name evidence="2" type="ORF">Pan241w_00860</name>
</gene>
<dbReference type="RefSeq" id="WP_145209317.1">
    <property type="nucleotide sequence ID" value="NZ_CP036269.1"/>
</dbReference>
<keyword evidence="3" id="KW-1185">Reference proteome</keyword>
<organism evidence="2 3">
    <name type="scientific">Gimesia alba</name>
    <dbReference type="NCBI Taxonomy" id="2527973"/>
    <lineage>
        <taxon>Bacteria</taxon>
        <taxon>Pseudomonadati</taxon>
        <taxon>Planctomycetota</taxon>
        <taxon>Planctomycetia</taxon>
        <taxon>Planctomycetales</taxon>
        <taxon>Planctomycetaceae</taxon>
        <taxon>Gimesia</taxon>
    </lineage>
</organism>
<keyword evidence="1" id="KW-0812">Transmembrane</keyword>
<dbReference type="AlphaFoldDB" id="A0A517R8B8"/>
<sequence>MLRNWIQTLFSYLHLPLIAHADREMNDIREEIAFHLSASAEEKCDAGMDQQKSQQAALEQFGDVNSVVQDCCHVSLSRHVFWHRIHQILTLGLICAVGFLFWFYSQNKPATNSDLSALAPSGYSLAETNGVIRGTVVTDRGKPVNAAHVLAVVKTWPPNGFRQNSYTATTRADGTFLIKNAYPPEQDYEVQIAALAEGHLLQSEYISMRQGTLEPVRFQLKETAPFVLRFESHDGTPIAGVSAFPFERVDKNGAEHCVYFCSAEPIVQKSNATGTISMPHFLPGEQVTVYVRFPNSDWQTRQLVVPQEANELVLTPSVNDKLDDG</sequence>
<protein>
    <submittedName>
        <fullName evidence="2">Uncharacterized protein</fullName>
    </submittedName>
</protein>
<dbReference type="Proteomes" id="UP000317171">
    <property type="component" value="Chromosome"/>
</dbReference>
<evidence type="ECO:0000313" key="3">
    <source>
        <dbReference type="Proteomes" id="UP000317171"/>
    </source>
</evidence>
<evidence type="ECO:0000256" key="1">
    <source>
        <dbReference type="SAM" id="Phobius"/>
    </source>
</evidence>
<dbReference type="Gene3D" id="2.60.40.1120">
    <property type="entry name" value="Carboxypeptidase-like, regulatory domain"/>
    <property type="match status" value="1"/>
</dbReference>
<dbReference type="InterPro" id="IPR013784">
    <property type="entry name" value="Carb-bd-like_fold"/>
</dbReference>
<name>A0A517R8B8_9PLAN</name>
<dbReference type="NCBIfam" id="NF038403">
    <property type="entry name" value="perm_prefix_1"/>
    <property type="match status" value="1"/>
</dbReference>
<accession>A0A517R8B8</accession>
<feature type="transmembrane region" description="Helical" evidence="1">
    <location>
        <begin position="85"/>
        <end position="104"/>
    </location>
</feature>
<keyword evidence="1" id="KW-1133">Transmembrane helix</keyword>
<dbReference type="EMBL" id="CP036269">
    <property type="protein sequence ID" value="QDT40033.1"/>
    <property type="molecule type" value="Genomic_DNA"/>
</dbReference>
<keyword evidence="1" id="KW-0472">Membrane</keyword>
<reference evidence="2 3" key="1">
    <citation type="submission" date="2019-02" db="EMBL/GenBank/DDBJ databases">
        <title>Deep-cultivation of Planctomycetes and their phenomic and genomic characterization uncovers novel biology.</title>
        <authorList>
            <person name="Wiegand S."/>
            <person name="Jogler M."/>
            <person name="Boedeker C."/>
            <person name="Pinto D."/>
            <person name="Vollmers J."/>
            <person name="Rivas-Marin E."/>
            <person name="Kohn T."/>
            <person name="Peeters S.H."/>
            <person name="Heuer A."/>
            <person name="Rast P."/>
            <person name="Oberbeckmann S."/>
            <person name="Bunk B."/>
            <person name="Jeske O."/>
            <person name="Meyerdierks A."/>
            <person name="Storesund J.E."/>
            <person name="Kallscheuer N."/>
            <person name="Luecker S."/>
            <person name="Lage O.M."/>
            <person name="Pohl T."/>
            <person name="Merkel B.J."/>
            <person name="Hornburger P."/>
            <person name="Mueller R.-W."/>
            <person name="Bruemmer F."/>
            <person name="Labrenz M."/>
            <person name="Spormann A.M."/>
            <person name="Op den Camp H."/>
            <person name="Overmann J."/>
            <person name="Amann R."/>
            <person name="Jetten M.S.M."/>
            <person name="Mascher T."/>
            <person name="Medema M.H."/>
            <person name="Devos D.P."/>
            <person name="Kaster A.-K."/>
            <person name="Ovreas L."/>
            <person name="Rohde M."/>
            <person name="Galperin M.Y."/>
            <person name="Jogler C."/>
        </authorList>
    </citation>
    <scope>NUCLEOTIDE SEQUENCE [LARGE SCALE GENOMIC DNA]</scope>
    <source>
        <strain evidence="2 3">Pan241w</strain>
    </source>
</reference>
<dbReference type="OrthoDB" id="213120at2"/>
<dbReference type="SUPFAM" id="SSF49452">
    <property type="entry name" value="Starch-binding domain-like"/>
    <property type="match status" value="1"/>
</dbReference>
<dbReference type="GO" id="GO:0030246">
    <property type="term" value="F:carbohydrate binding"/>
    <property type="evidence" value="ECO:0007669"/>
    <property type="project" value="InterPro"/>
</dbReference>
<evidence type="ECO:0000313" key="2">
    <source>
        <dbReference type="EMBL" id="QDT40033.1"/>
    </source>
</evidence>